<dbReference type="InterPro" id="IPR011006">
    <property type="entry name" value="CheY-like_superfamily"/>
</dbReference>
<dbReference type="InterPro" id="IPR050595">
    <property type="entry name" value="Bact_response_regulator"/>
</dbReference>
<organism evidence="4 5">
    <name type="scientific">Flexibacter flexilis DSM 6793</name>
    <dbReference type="NCBI Taxonomy" id="927664"/>
    <lineage>
        <taxon>Bacteria</taxon>
        <taxon>Pseudomonadati</taxon>
        <taxon>Bacteroidota</taxon>
        <taxon>Cytophagia</taxon>
        <taxon>Cytophagales</taxon>
        <taxon>Flexibacteraceae</taxon>
        <taxon>Flexibacter</taxon>
    </lineage>
</organism>
<sequence length="127" mass="14375">MKEEVNILIVEDNTTNMRVLMDFLGDKGYNFLMAQDGAKGVKVALRRKPDLILLDINLPEISGYDVCKTLRQHEEIKDTPIVFMSALSRNEAQHLTAEAGGDDYLPKPFQKSEVLEIVETHLNRSKS</sequence>
<reference evidence="4 5" key="1">
    <citation type="submission" date="2016-10" db="EMBL/GenBank/DDBJ databases">
        <authorList>
            <person name="de Groot N.N."/>
        </authorList>
    </citation>
    <scope>NUCLEOTIDE SEQUENCE [LARGE SCALE GENOMIC DNA]</scope>
    <source>
        <strain evidence="4 5">DSM 6793</strain>
    </source>
</reference>
<evidence type="ECO:0000313" key="4">
    <source>
        <dbReference type="EMBL" id="SFB73758.1"/>
    </source>
</evidence>
<dbReference type="RefSeq" id="WP_091505882.1">
    <property type="nucleotide sequence ID" value="NZ_FOLE01000001.1"/>
</dbReference>
<evidence type="ECO:0000313" key="5">
    <source>
        <dbReference type="Proteomes" id="UP000199514"/>
    </source>
</evidence>
<dbReference type="EMBL" id="FOLE01000001">
    <property type="protein sequence ID" value="SFB73758.1"/>
    <property type="molecule type" value="Genomic_DNA"/>
</dbReference>
<evidence type="ECO:0000256" key="1">
    <source>
        <dbReference type="ARBA" id="ARBA00022553"/>
    </source>
</evidence>
<dbReference type="GO" id="GO:0000160">
    <property type="term" value="P:phosphorelay signal transduction system"/>
    <property type="evidence" value="ECO:0007669"/>
    <property type="project" value="InterPro"/>
</dbReference>
<name>A0A1I1DKZ4_9BACT</name>
<dbReference type="SUPFAM" id="SSF52172">
    <property type="entry name" value="CheY-like"/>
    <property type="match status" value="1"/>
</dbReference>
<evidence type="ECO:0000256" key="2">
    <source>
        <dbReference type="PROSITE-ProRule" id="PRU00169"/>
    </source>
</evidence>
<dbReference type="InterPro" id="IPR001789">
    <property type="entry name" value="Sig_transdc_resp-reg_receiver"/>
</dbReference>
<feature type="modified residue" description="4-aspartylphosphate" evidence="2">
    <location>
        <position position="55"/>
    </location>
</feature>
<dbReference type="SMART" id="SM00448">
    <property type="entry name" value="REC"/>
    <property type="match status" value="1"/>
</dbReference>
<protein>
    <submittedName>
        <fullName evidence="4">Response regulator receiver domain-containing protein</fullName>
    </submittedName>
</protein>
<dbReference type="Gene3D" id="3.40.50.2300">
    <property type="match status" value="1"/>
</dbReference>
<dbReference type="Pfam" id="PF00072">
    <property type="entry name" value="Response_reg"/>
    <property type="match status" value="1"/>
</dbReference>
<gene>
    <name evidence="4" type="ORF">SAMN05421780_101189</name>
</gene>
<keyword evidence="5" id="KW-1185">Reference proteome</keyword>
<dbReference type="STRING" id="927664.SAMN05421780_101189"/>
<dbReference type="PANTHER" id="PTHR44591">
    <property type="entry name" value="STRESS RESPONSE REGULATOR PROTEIN 1"/>
    <property type="match status" value="1"/>
</dbReference>
<dbReference type="AlphaFoldDB" id="A0A1I1DKZ4"/>
<keyword evidence="1 2" id="KW-0597">Phosphoprotein</keyword>
<accession>A0A1I1DKZ4</accession>
<proteinExistence type="predicted"/>
<feature type="domain" description="Response regulatory" evidence="3">
    <location>
        <begin position="6"/>
        <end position="122"/>
    </location>
</feature>
<evidence type="ECO:0000259" key="3">
    <source>
        <dbReference type="PROSITE" id="PS50110"/>
    </source>
</evidence>
<dbReference type="PANTHER" id="PTHR44591:SF3">
    <property type="entry name" value="RESPONSE REGULATORY DOMAIN-CONTAINING PROTEIN"/>
    <property type="match status" value="1"/>
</dbReference>
<dbReference type="PROSITE" id="PS50110">
    <property type="entry name" value="RESPONSE_REGULATORY"/>
    <property type="match status" value="1"/>
</dbReference>
<dbReference type="Proteomes" id="UP000199514">
    <property type="component" value="Unassembled WGS sequence"/>
</dbReference>
<dbReference type="OrthoDB" id="9789181at2"/>